<dbReference type="EMBL" id="CM044701">
    <property type="protein sequence ID" value="KAI5682856.1"/>
    <property type="molecule type" value="Genomic_DNA"/>
</dbReference>
<keyword evidence="2" id="KW-1185">Reference proteome</keyword>
<evidence type="ECO:0000313" key="1">
    <source>
        <dbReference type="EMBL" id="KAI5682856.1"/>
    </source>
</evidence>
<comment type="caution">
    <text evidence="1">The sequence shown here is derived from an EMBL/GenBank/DDBJ whole genome shotgun (WGS) entry which is preliminary data.</text>
</comment>
<gene>
    <name evidence="1" type="ORF">M9H77_04084</name>
</gene>
<accession>A0ACC0CDK8</accession>
<protein>
    <submittedName>
        <fullName evidence="1">Uncharacterized protein</fullName>
    </submittedName>
</protein>
<dbReference type="Proteomes" id="UP001060085">
    <property type="component" value="Linkage Group LG01"/>
</dbReference>
<proteinExistence type="predicted"/>
<sequence length="196" mass="22274">MELFPRPAELTSLLESRISNFYTNFQVDEIGRVVSVGDGIARVYGLNEIQAGEIECFPVDKTTKKNKNRVKTTKTKRTTPRKETYRLWYANLPHAVAPGGKNREWTETYGRQYATSTVPTLVRERRDSPLTVTPLLGVRDMPLHMRSRRSMTSRITCYCADDHTVAIYPRCVGHVERHCLGCACLCRPSTTAAFET</sequence>
<evidence type="ECO:0000313" key="2">
    <source>
        <dbReference type="Proteomes" id="UP001060085"/>
    </source>
</evidence>
<reference evidence="2" key="1">
    <citation type="journal article" date="2023" name="Nat. Plants">
        <title>Single-cell RNA sequencing provides a high-resolution roadmap for understanding the multicellular compartmentation of specialized metabolism.</title>
        <authorList>
            <person name="Sun S."/>
            <person name="Shen X."/>
            <person name="Li Y."/>
            <person name="Li Y."/>
            <person name="Wang S."/>
            <person name="Li R."/>
            <person name="Zhang H."/>
            <person name="Shen G."/>
            <person name="Guo B."/>
            <person name="Wei J."/>
            <person name="Xu J."/>
            <person name="St-Pierre B."/>
            <person name="Chen S."/>
            <person name="Sun C."/>
        </authorList>
    </citation>
    <scope>NUCLEOTIDE SEQUENCE [LARGE SCALE GENOMIC DNA]</scope>
</reference>
<organism evidence="1 2">
    <name type="scientific">Catharanthus roseus</name>
    <name type="common">Madagascar periwinkle</name>
    <name type="synonym">Vinca rosea</name>
    <dbReference type="NCBI Taxonomy" id="4058"/>
    <lineage>
        <taxon>Eukaryota</taxon>
        <taxon>Viridiplantae</taxon>
        <taxon>Streptophyta</taxon>
        <taxon>Embryophyta</taxon>
        <taxon>Tracheophyta</taxon>
        <taxon>Spermatophyta</taxon>
        <taxon>Magnoliopsida</taxon>
        <taxon>eudicotyledons</taxon>
        <taxon>Gunneridae</taxon>
        <taxon>Pentapetalae</taxon>
        <taxon>asterids</taxon>
        <taxon>lamiids</taxon>
        <taxon>Gentianales</taxon>
        <taxon>Apocynaceae</taxon>
        <taxon>Rauvolfioideae</taxon>
        <taxon>Vinceae</taxon>
        <taxon>Catharanthinae</taxon>
        <taxon>Catharanthus</taxon>
    </lineage>
</organism>
<name>A0ACC0CDK8_CATRO</name>